<evidence type="ECO:0000313" key="2">
    <source>
        <dbReference type="Proteomes" id="UP000183987"/>
    </source>
</evidence>
<gene>
    <name evidence="1" type="ORF">SAMN05444339_101256</name>
</gene>
<evidence type="ECO:0008006" key="3">
    <source>
        <dbReference type="Google" id="ProtNLM"/>
    </source>
</evidence>
<accession>A0A1M4T5A1</accession>
<dbReference type="AlphaFoldDB" id="A0A1M4T5A1"/>
<sequence>MNNSYPKMNNSHPDPVAVTQDVLNRVSAALLVDDDATFTDGLSLPYTMQLLPDIIMINDSSHLQAIYRALRSYITVNQVTDFDQHCTGATYTTDDEITASYESRYLVGTRLLPQRTIAIIRLRREAAIWRVFEGNFTFRDTPQQLIDSLKLPPPASD</sequence>
<name>A0A1M4T5A1_LOKAT</name>
<dbReference type="EMBL" id="FQUE01000001">
    <property type="protein sequence ID" value="SHE39538.1"/>
    <property type="molecule type" value="Genomic_DNA"/>
</dbReference>
<dbReference type="Proteomes" id="UP000183987">
    <property type="component" value="Unassembled WGS sequence"/>
</dbReference>
<keyword evidence="2" id="KW-1185">Reference proteome</keyword>
<evidence type="ECO:0000313" key="1">
    <source>
        <dbReference type="EMBL" id="SHE39538.1"/>
    </source>
</evidence>
<reference evidence="2" key="1">
    <citation type="submission" date="2016-11" db="EMBL/GenBank/DDBJ databases">
        <authorList>
            <person name="Varghese N."/>
            <person name="Submissions S."/>
        </authorList>
    </citation>
    <scope>NUCLEOTIDE SEQUENCE [LARGE SCALE GENOMIC DNA]</scope>
    <source>
        <strain evidence="2">DSM 29326</strain>
    </source>
</reference>
<protein>
    <recommendedName>
        <fullName evidence="3">SnoaL-like domain-containing protein</fullName>
    </recommendedName>
</protein>
<organism evidence="1 2">
    <name type="scientific">Loktanella atrilutea</name>
    <dbReference type="NCBI Taxonomy" id="366533"/>
    <lineage>
        <taxon>Bacteria</taxon>
        <taxon>Pseudomonadati</taxon>
        <taxon>Pseudomonadota</taxon>
        <taxon>Alphaproteobacteria</taxon>
        <taxon>Rhodobacterales</taxon>
        <taxon>Roseobacteraceae</taxon>
        <taxon>Loktanella</taxon>
    </lineage>
</organism>
<proteinExistence type="predicted"/>